<feature type="transmembrane region" description="Helical" evidence="8">
    <location>
        <begin position="242"/>
        <end position="263"/>
    </location>
</feature>
<feature type="transmembrane region" description="Helical" evidence="8">
    <location>
        <begin position="366"/>
        <end position="390"/>
    </location>
</feature>
<feature type="transmembrane region" description="Helical" evidence="8">
    <location>
        <begin position="175"/>
        <end position="194"/>
    </location>
</feature>
<keyword evidence="7 10" id="KW-0012">Acyltransferase</keyword>
<evidence type="ECO:0000259" key="9">
    <source>
        <dbReference type="Pfam" id="PF01757"/>
    </source>
</evidence>
<dbReference type="PANTHER" id="PTHR23028:SF53">
    <property type="entry name" value="ACYL_TRANSF_3 DOMAIN-CONTAINING PROTEIN"/>
    <property type="match status" value="1"/>
</dbReference>
<comment type="subcellular location">
    <subcellularLocation>
        <location evidence="1">Cell membrane</location>
        <topology evidence="1">Multi-pass membrane protein</topology>
    </subcellularLocation>
</comment>
<evidence type="ECO:0000256" key="1">
    <source>
        <dbReference type="ARBA" id="ARBA00004651"/>
    </source>
</evidence>
<protein>
    <submittedName>
        <fullName evidence="10">O-acetyltransferase OatA</fullName>
        <ecNumber evidence="10">2.3.1.-</ecNumber>
    </submittedName>
</protein>
<feature type="domain" description="Acyltransferase 3" evidence="9">
    <location>
        <begin position="4"/>
        <end position="351"/>
    </location>
</feature>
<accession>A0ABN8HAV9</accession>
<keyword evidence="6 8" id="KW-0472">Membrane</keyword>
<evidence type="ECO:0000256" key="6">
    <source>
        <dbReference type="ARBA" id="ARBA00023136"/>
    </source>
</evidence>
<feature type="transmembrane region" description="Helical" evidence="8">
    <location>
        <begin position="134"/>
        <end position="154"/>
    </location>
</feature>
<dbReference type="EMBL" id="CAKOEU010000010">
    <property type="protein sequence ID" value="CAH1857415.1"/>
    <property type="molecule type" value="Genomic_DNA"/>
</dbReference>
<evidence type="ECO:0000256" key="3">
    <source>
        <dbReference type="ARBA" id="ARBA00022679"/>
    </source>
</evidence>
<dbReference type="EC" id="2.3.1.-" evidence="10"/>
<sequence>MRIKWFSLVRITGLIMVLAYHFYPKQVTGGFVGVDLFFVFSGFLITSLMIDEFAKQSHFDLLAFYRRRFNRIVPPLWFSVTLVLPLSLLINRDFLTNIGKQVAAAFGFVTNYYEILTGGNYENQFTPHLFVHTWTLALEMHFYILWGLLVWFLVQYVKRSRFNRIDRTDLLRLRIGQLSAVFILIQLAVIYLQIQQGINLNVIYFADVTHAFPFFIGALVASLTGIRQLPNYFKHVLGRTSAGGAMTGMLLGLALLAGLTALLKFDQPITYQWGFLLASLGAALMIVSARILHDKTPSIEEPRLITFLADTSYSVYLYHWPLIIIFGHLINHDLAVLLTISLSLALSALSYYVIEPMLTHPKIKPFWHRSALALMTILAGITFVICWQAPKLSNLSQHLWQGNLQQDVDQLHSLADNTATQTGHNRQIPKGISVIGDSVTLGTRTYLATHLVDSSIDAQPNRNMTQANQVLEEQIRNKTLRQNVIICIGTNSLNDYQEQLMKLIQTLPKGHRLILMTPFDGQANAGWNSSKLTVLERTLPDKYPFITIADWNRLAGQHREIFGSGDGTHFAGNADGDKLYAQCLNDALAKAEKGPVKNK</sequence>
<evidence type="ECO:0000256" key="5">
    <source>
        <dbReference type="ARBA" id="ARBA00022989"/>
    </source>
</evidence>
<comment type="caution">
    <text evidence="10">The sequence shown here is derived from an EMBL/GenBank/DDBJ whole genome shotgun (WGS) entry which is preliminary data.</text>
</comment>
<feature type="transmembrane region" description="Helical" evidence="8">
    <location>
        <begin position="269"/>
        <end position="292"/>
    </location>
</feature>
<keyword evidence="11" id="KW-1185">Reference proteome</keyword>
<dbReference type="Pfam" id="PF01757">
    <property type="entry name" value="Acyl_transf_3"/>
    <property type="match status" value="1"/>
</dbReference>
<dbReference type="Proteomes" id="UP000838102">
    <property type="component" value="Unassembled WGS sequence"/>
</dbReference>
<reference evidence="10" key="1">
    <citation type="submission" date="2022-03" db="EMBL/GenBank/DDBJ databases">
        <authorList>
            <person name="Hettiarachchi G."/>
        </authorList>
    </citation>
    <scope>NUCLEOTIDE SEQUENCE</scope>
    <source>
        <strain evidence="10">LMG 32447</strain>
    </source>
</reference>
<dbReference type="Gene3D" id="3.40.50.1110">
    <property type="entry name" value="SGNH hydrolase"/>
    <property type="match status" value="1"/>
</dbReference>
<dbReference type="SUPFAM" id="SSF52266">
    <property type="entry name" value="SGNH hydrolase"/>
    <property type="match status" value="1"/>
</dbReference>
<proteinExistence type="predicted"/>
<keyword evidence="4 8" id="KW-0812">Transmembrane</keyword>
<gene>
    <name evidence="10" type="primary">oatA_2</name>
    <name evidence="10" type="ORF">LMG032447_01530</name>
</gene>
<dbReference type="InterPro" id="IPR050879">
    <property type="entry name" value="Acyltransferase_3"/>
</dbReference>
<feature type="transmembrane region" description="Helical" evidence="8">
    <location>
        <begin position="29"/>
        <end position="51"/>
    </location>
</feature>
<keyword evidence="3 10" id="KW-0808">Transferase</keyword>
<dbReference type="RefSeq" id="WP_248706836.1">
    <property type="nucleotide sequence ID" value="NZ_CAKOET010000010.1"/>
</dbReference>
<feature type="transmembrane region" description="Helical" evidence="8">
    <location>
        <begin position="72"/>
        <end position="90"/>
    </location>
</feature>
<feature type="transmembrane region" description="Helical" evidence="8">
    <location>
        <begin position="334"/>
        <end position="354"/>
    </location>
</feature>
<feature type="transmembrane region" description="Helical" evidence="8">
    <location>
        <begin position="304"/>
        <end position="328"/>
    </location>
</feature>
<keyword evidence="2" id="KW-1003">Cell membrane</keyword>
<evidence type="ECO:0000256" key="4">
    <source>
        <dbReference type="ARBA" id="ARBA00022692"/>
    </source>
</evidence>
<dbReference type="InterPro" id="IPR036514">
    <property type="entry name" value="SGNH_hydro_sf"/>
</dbReference>
<dbReference type="InterPro" id="IPR002656">
    <property type="entry name" value="Acyl_transf_3_dom"/>
</dbReference>
<evidence type="ECO:0000313" key="10">
    <source>
        <dbReference type="EMBL" id="CAH1857415.1"/>
    </source>
</evidence>
<keyword evidence="5 8" id="KW-1133">Transmembrane helix</keyword>
<dbReference type="PANTHER" id="PTHR23028">
    <property type="entry name" value="ACETYLTRANSFERASE"/>
    <property type="match status" value="1"/>
</dbReference>
<evidence type="ECO:0000256" key="7">
    <source>
        <dbReference type="ARBA" id="ARBA00023315"/>
    </source>
</evidence>
<evidence type="ECO:0000256" key="8">
    <source>
        <dbReference type="SAM" id="Phobius"/>
    </source>
</evidence>
<evidence type="ECO:0000313" key="11">
    <source>
        <dbReference type="Proteomes" id="UP000838102"/>
    </source>
</evidence>
<name>A0ABN8HAV9_9LACO</name>
<feature type="transmembrane region" description="Helical" evidence="8">
    <location>
        <begin position="200"/>
        <end position="221"/>
    </location>
</feature>
<dbReference type="GO" id="GO:0016746">
    <property type="term" value="F:acyltransferase activity"/>
    <property type="evidence" value="ECO:0007669"/>
    <property type="project" value="UniProtKB-KW"/>
</dbReference>
<feature type="transmembrane region" description="Helical" evidence="8">
    <location>
        <begin position="7"/>
        <end position="23"/>
    </location>
</feature>
<evidence type="ECO:0000256" key="2">
    <source>
        <dbReference type="ARBA" id="ARBA00022475"/>
    </source>
</evidence>
<organism evidence="10 11">
    <name type="scientific">Convivina praedatoris</name>
    <dbReference type="NCBI Taxonomy" id="2880963"/>
    <lineage>
        <taxon>Bacteria</taxon>
        <taxon>Bacillati</taxon>
        <taxon>Bacillota</taxon>
        <taxon>Bacilli</taxon>
        <taxon>Lactobacillales</taxon>
        <taxon>Lactobacillaceae</taxon>
        <taxon>Convivina</taxon>
    </lineage>
</organism>